<name>A0A7Z8K0A1_9CELL</name>
<dbReference type="Proteomes" id="UP000308121">
    <property type="component" value="Unassembled WGS sequence"/>
</dbReference>
<feature type="region of interest" description="Disordered" evidence="1">
    <location>
        <begin position="565"/>
        <end position="590"/>
    </location>
</feature>
<accession>A0A7Z8K0A1</accession>
<protein>
    <recommendedName>
        <fullName evidence="2">DUF1023 domain-containing protein</fullName>
    </recommendedName>
</protein>
<dbReference type="OrthoDB" id="3259161at2"/>
<comment type="caution">
    <text evidence="3">The sequence shown here is derived from an EMBL/GenBank/DDBJ whole genome shotgun (WGS) entry which is preliminary data.</text>
</comment>
<sequence length="590" mass="62024">MTTVTIDIPPAIDAIPAVQGDPAVVAAFAQDLLASAVNLDDLDTFALDSSTLDGWTGAAATAYGRHVRAAGADAQAMGVALRQVARAADDHADALTDLLRRRTDLVEARSSYHEAREDLDADIRSAGEVDDAAVAELQARAASLATRRDGVVADVDALVRDLGTAERAMLDAFSAYSTLAQARAAVSGQIDLADDALGRSGSPTQGGTPEQVAAWWRSLTEEEQFAVLAARPELIGNTDGIPALARDQANRLLLETDLEAMELREQRGERLFEDYQALDNARAAQAALDEGAKKVDPVTGEPLVPLLHLYDATAFGGDGKVAIAFGDPDTADHVSVMVPGLTSRGTEAGGNADAAYNIYESARLSDPYSTASSIMWIGYDAPSDWDSATVAGEGRAEEGGALLSQYIDGLRASREGSPAHLTVIGHSYGSTTTAHGATDHGLAADDIVLVGSPGAGGGVEHASELGVGADHVWAGNNSRDLVAALADDGWAGGWMLGGAGLGNDIVEDDFGANRFQAESTTRADVMRNFGDHTKYFDPDTESLYNIGQIVVGDYDQVVAAEHSYDPWYDGPVDPEATRDPQSYEGRRPEW</sequence>
<dbReference type="Pfam" id="PF06259">
    <property type="entry name" value="Abhydrolase_8"/>
    <property type="match status" value="1"/>
</dbReference>
<evidence type="ECO:0000259" key="2">
    <source>
        <dbReference type="Pfam" id="PF06259"/>
    </source>
</evidence>
<proteinExistence type="predicted"/>
<dbReference type="InterPro" id="IPR010427">
    <property type="entry name" value="DUF1023"/>
</dbReference>
<organism evidence="3 4">
    <name type="scientific">Cellulomonas hominis</name>
    <dbReference type="NCBI Taxonomy" id="156981"/>
    <lineage>
        <taxon>Bacteria</taxon>
        <taxon>Bacillati</taxon>
        <taxon>Actinomycetota</taxon>
        <taxon>Actinomycetes</taxon>
        <taxon>Micrococcales</taxon>
        <taxon>Cellulomonadaceae</taxon>
        <taxon>Cellulomonas</taxon>
    </lineage>
</organism>
<gene>
    <name evidence="3" type="ORF">FA014_08820</name>
</gene>
<dbReference type="EMBL" id="SZYE01000054">
    <property type="protein sequence ID" value="TKR23924.1"/>
    <property type="molecule type" value="Genomic_DNA"/>
</dbReference>
<dbReference type="InterPro" id="IPR029058">
    <property type="entry name" value="AB_hydrolase_fold"/>
</dbReference>
<evidence type="ECO:0000313" key="4">
    <source>
        <dbReference type="Proteomes" id="UP000308121"/>
    </source>
</evidence>
<dbReference type="SUPFAM" id="SSF53474">
    <property type="entry name" value="alpha/beta-Hydrolases"/>
    <property type="match status" value="1"/>
</dbReference>
<evidence type="ECO:0000313" key="3">
    <source>
        <dbReference type="EMBL" id="TKR23924.1"/>
    </source>
</evidence>
<reference evidence="3 4" key="1">
    <citation type="submission" date="2019-05" db="EMBL/GenBank/DDBJ databases">
        <title>Genome sequence of Cellulomonas hominis strain CS1.</title>
        <authorList>
            <person name="Belmont J."/>
            <person name="Maclea K.S."/>
        </authorList>
    </citation>
    <scope>NUCLEOTIDE SEQUENCE [LARGE SCALE GENOMIC DNA]</scope>
    <source>
        <strain evidence="3 4">CS1</strain>
    </source>
</reference>
<evidence type="ECO:0000256" key="1">
    <source>
        <dbReference type="SAM" id="MobiDB-lite"/>
    </source>
</evidence>
<dbReference type="AlphaFoldDB" id="A0A7Z8K0A1"/>
<dbReference type="RefSeq" id="WP_154729322.1">
    <property type="nucleotide sequence ID" value="NZ_SZYE01000054.1"/>
</dbReference>
<feature type="domain" description="DUF1023" evidence="2">
    <location>
        <begin position="318"/>
        <end position="486"/>
    </location>
</feature>